<proteinExistence type="predicted"/>
<dbReference type="SUPFAM" id="SSF48726">
    <property type="entry name" value="Immunoglobulin"/>
    <property type="match status" value="3"/>
</dbReference>
<feature type="domain" description="Immunoglobulin" evidence="6">
    <location>
        <begin position="130"/>
        <end position="230"/>
    </location>
</feature>
<dbReference type="InterPro" id="IPR003599">
    <property type="entry name" value="Ig_sub"/>
</dbReference>
<feature type="chain" id="PRO_5019827546" description="Immunoglobulin domain-containing protein" evidence="5">
    <location>
        <begin position="26"/>
        <end position="483"/>
    </location>
</feature>
<keyword evidence="3 4" id="KW-0472">Membrane</keyword>
<evidence type="ECO:0000259" key="6">
    <source>
        <dbReference type="SMART" id="SM00409"/>
    </source>
</evidence>
<dbReference type="Gene3D" id="2.60.40.10">
    <property type="entry name" value="Immunoglobulins"/>
    <property type="match status" value="3"/>
</dbReference>
<feature type="domain" description="Immunoglobulin" evidence="6">
    <location>
        <begin position="237"/>
        <end position="331"/>
    </location>
</feature>
<dbReference type="Pfam" id="PF07686">
    <property type="entry name" value="V-set"/>
    <property type="match status" value="3"/>
</dbReference>
<dbReference type="InterPro" id="IPR013783">
    <property type="entry name" value="Ig-like_fold"/>
</dbReference>
<accession>A0A484DMH2</accession>
<dbReference type="STRING" id="8167.A0A484DMH2"/>
<feature type="domain" description="Immunoglobulin" evidence="6">
    <location>
        <begin position="26"/>
        <end position="122"/>
    </location>
</feature>
<dbReference type="GO" id="GO:0004888">
    <property type="term" value="F:transmembrane signaling receptor activity"/>
    <property type="evidence" value="ECO:0007669"/>
    <property type="project" value="TreeGrafter"/>
</dbReference>
<dbReference type="PANTHER" id="PTHR11860:SF118">
    <property type="entry name" value="CMRF35-LIKE MOLECULE 3-RELATED"/>
    <property type="match status" value="1"/>
</dbReference>
<keyword evidence="2 4" id="KW-0812">Transmembrane</keyword>
<protein>
    <recommendedName>
        <fullName evidence="6">Immunoglobulin domain-containing protein</fullName>
    </recommendedName>
</protein>
<dbReference type="Proteomes" id="UP000295070">
    <property type="component" value="Chromosome 2"/>
</dbReference>
<dbReference type="PANTHER" id="PTHR11860">
    <property type="entry name" value="POLYMERIC-IMMUNOGLOBULIN RECEPTOR"/>
    <property type="match status" value="1"/>
</dbReference>
<reference evidence="7 8" key="1">
    <citation type="submission" date="2019-01" db="EMBL/GenBank/DDBJ databases">
        <title>A chromosome-scale genome assembly of the yellow perch, Perca flavescens.</title>
        <authorList>
            <person name="Feron R."/>
            <person name="Morvezen R."/>
            <person name="Bestin A."/>
            <person name="Haffray P."/>
            <person name="Klopp C."/>
            <person name="Zahm M."/>
            <person name="Cabau C."/>
            <person name="Roques C."/>
            <person name="Donnadieu C."/>
            <person name="Bouchez O."/>
            <person name="Christie M."/>
            <person name="Larson W."/>
            <person name="Guiguen Y."/>
        </authorList>
    </citation>
    <scope>NUCLEOTIDE SEQUENCE [LARGE SCALE GENOMIC DNA]</scope>
    <source>
        <strain evidence="7">YP-PL-M2</strain>
        <tissue evidence="7">Blood</tissue>
    </source>
</reference>
<dbReference type="PROSITE" id="PS51257">
    <property type="entry name" value="PROKAR_LIPOPROTEIN"/>
    <property type="match status" value="1"/>
</dbReference>
<organism evidence="7 8">
    <name type="scientific">Perca flavescens</name>
    <name type="common">American yellow perch</name>
    <name type="synonym">Morone flavescens</name>
    <dbReference type="NCBI Taxonomy" id="8167"/>
    <lineage>
        <taxon>Eukaryota</taxon>
        <taxon>Metazoa</taxon>
        <taxon>Chordata</taxon>
        <taxon>Craniata</taxon>
        <taxon>Vertebrata</taxon>
        <taxon>Euteleostomi</taxon>
        <taxon>Actinopterygii</taxon>
        <taxon>Neopterygii</taxon>
        <taxon>Teleostei</taxon>
        <taxon>Neoteleostei</taxon>
        <taxon>Acanthomorphata</taxon>
        <taxon>Eupercaria</taxon>
        <taxon>Perciformes</taxon>
        <taxon>Percoidei</taxon>
        <taxon>Percidae</taxon>
        <taxon>Percinae</taxon>
        <taxon>Perca</taxon>
    </lineage>
</organism>
<evidence type="ECO:0000256" key="3">
    <source>
        <dbReference type="ARBA" id="ARBA00023136"/>
    </source>
</evidence>
<dbReference type="InterPro" id="IPR050671">
    <property type="entry name" value="CD300_family_receptors"/>
</dbReference>
<dbReference type="InterPro" id="IPR036179">
    <property type="entry name" value="Ig-like_dom_sf"/>
</dbReference>
<evidence type="ECO:0000313" key="8">
    <source>
        <dbReference type="Proteomes" id="UP000295070"/>
    </source>
</evidence>
<dbReference type="SMART" id="SM00409">
    <property type="entry name" value="IG"/>
    <property type="match status" value="3"/>
</dbReference>
<dbReference type="AlphaFoldDB" id="A0A484DMH2"/>
<evidence type="ECO:0000256" key="4">
    <source>
        <dbReference type="SAM" id="Phobius"/>
    </source>
</evidence>
<keyword evidence="5" id="KW-0732">Signal</keyword>
<evidence type="ECO:0000313" key="7">
    <source>
        <dbReference type="EMBL" id="TDH15920.1"/>
    </source>
</evidence>
<comment type="caution">
    <text evidence="7">The sequence shown here is derived from an EMBL/GenBank/DDBJ whole genome shotgun (WGS) entry which is preliminary data.</text>
</comment>
<keyword evidence="8" id="KW-1185">Reference proteome</keyword>
<evidence type="ECO:0000256" key="1">
    <source>
        <dbReference type="ARBA" id="ARBA00004370"/>
    </source>
</evidence>
<dbReference type="CDD" id="cd05716">
    <property type="entry name" value="IgV_pIgR_like"/>
    <property type="match status" value="2"/>
</dbReference>
<evidence type="ECO:0000256" key="5">
    <source>
        <dbReference type="SAM" id="SignalP"/>
    </source>
</evidence>
<keyword evidence="4" id="KW-1133">Transmembrane helix</keyword>
<name>A0A484DMH2_PERFV</name>
<gene>
    <name evidence="7" type="ORF">EPR50_G00014240</name>
</gene>
<feature type="transmembrane region" description="Helical" evidence="4">
    <location>
        <begin position="371"/>
        <end position="394"/>
    </location>
</feature>
<comment type="subcellular location">
    <subcellularLocation>
        <location evidence="1">Membrane</location>
    </subcellularLocation>
</comment>
<dbReference type="InterPro" id="IPR013106">
    <property type="entry name" value="Ig_V-set"/>
</dbReference>
<dbReference type="GO" id="GO:0005886">
    <property type="term" value="C:plasma membrane"/>
    <property type="evidence" value="ECO:0007669"/>
    <property type="project" value="TreeGrafter"/>
</dbReference>
<sequence>MRRWRLQSQLFTLCIALSCVRSAAGLIRVSGYEGREVQVSCPYGEGYESYEKYLCKNDCGSDDVLITTTEAKKNRYSIHDDKQNRVFIVTISDLRRTDAGKYWCGVTRTGKDIYTEVMLEVGRDSCCDHSAKVQRYEESSVSFSCPYESEYQNSLKYICRGNQPSTCLQHALISSDNKQKGQFTLTDDMASRKFTVTITSLTQKNSGSYLCGVHGNTGLDVFSAFELEVKEWCCVMSHKLSGIVGHPVTMQCPYPPQHKDNRKFLCKGDHRKNCKDMMTSQSRFMLQEDVASSSFSVTITELKAGDAGTYWCGSDSQWSVGNYTKIQLSLDFQWTRTVMSTINVVPTFTMVEPVRSQATPIPGKEIKDATLFYSVIFIVPAVLLILTFALVIVYKYKCYNVRGAGGNMNRNKTKTAETEEVISVSDIYQNQDVVYSKQRTSKQQSACQHHDDTGEAEQDSVYQNDTTTDDIYCNQISIIANRR</sequence>
<evidence type="ECO:0000256" key="2">
    <source>
        <dbReference type="ARBA" id="ARBA00022692"/>
    </source>
</evidence>
<dbReference type="EMBL" id="SCKG01000002">
    <property type="protein sequence ID" value="TDH15920.1"/>
    <property type="molecule type" value="Genomic_DNA"/>
</dbReference>
<feature type="signal peptide" evidence="5">
    <location>
        <begin position="1"/>
        <end position="25"/>
    </location>
</feature>